<comment type="caution">
    <text evidence="5">The sequence shown here is derived from an EMBL/GenBank/DDBJ whole genome shotgun (WGS) entry which is preliminary data.</text>
</comment>
<dbReference type="Pfam" id="PF05130">
    <property type="entry name" value="FlgN"/>
    <property type="match status" value="1"/>
</dbReference>
<keyword evidence="5" id="KW-0282">Flagellum</keyword>
<evidence type="ECO:0000256" key="3">
    <source>
        <dbReference type="ARBA" id="ARBA00022795"/>
    </source>
</evidence>
<accession>A0A246FBW1</accession>
<dbReference type="RefSeq" id="WP_088416696.1">
    <property type="nucleotide sequence ID" value="NZ_NJBA01000002.1"/>
</dbReference>
<dbReference type="SUPFAM" id="SSF140566">
    <property type="entry name" value="FlgN-like"/>
    <property type="match status" value="1"/>
</dbReference>
<organism evidence="5 6">
    <name type="scientific">Pseudomonas nitroreducens</name>
    <dbReference type="NCBI Taxonomy" id="46680"/>
    <lineage>
        <taxon>Bacteria</taxon>
        <taxon>Pseudomonadati</taxon>
        <taxon>Pseudomonadota</taxon>
        <taxon>Gammaproteobacteria</taxon>
        <taxon>Pseudomonadales</taxon>
        <taxon>Pseudomonadaceae</taxon>
        <taxon>Pseudomonas</taxon>
    </lineage>
</organism>
<comment type="function">
    <text evidence="1">Required for the efficient initiation of filament assembly.</text>
</comment>
<evidence type="ECO:0000256" key="2">
    <source>
        <dbReference type="ARBA" id="ARBA00007703"/>
    </source>
</evidence>
<dbReference type="InterPro" id="IPR036679">
    <property type="entry name" value="FlgN-like_sf"/>
</dbReference>
<dbReference type="eggNOG" id="COG3418">
    <property type="taxonomic scope" value="Bacteria"/>
</dbReference>
<reference evidence="5 6" key="1">
    <citation type="submission" date="2017-06" db="EMBL/GenBank/DDBJ databases">
        <title>Draft genome of Pseudomonas nitroreducens DF05.</title>
        <authorList>
            <person name="Iyer R."/>
        </authorList>
    </citation>
    <scope>NUCLEOTIDE SEQUENCE [LARGE SCALE GENOMIC DNA]</scope>
    <source>
        <strain evidence="5 6">DF05</strain>
    </source>
</reference>
<keyword evidence="3" id="KW-1005">Bacterial flagellum biogenesis</keyword>
<dbReference type="Proteomes" id="UP000198145">
    <property type="component" value="Unassembled WGS sequence"/>
</dbReference>
<dbReference type="EMBL" id="NJBA01000002">
    <property type="protein sequence ID" value="OWP51807.1"/>
    <property type="molecule type" value="Genomic_DNA"/>
</dbReference>
<dbReference type="STRING" id="46680.GCA_000807755_05514"/>
<comment type="similarity">
    <text evidence="2">Belongs to the FlgN family.</text>
</comment>
<dbReference type="GO" id="GO:0044780">
    <property type="term" value="P:bacterial-type flagellum assembly"/>
    <property type="evidence" value="ECO:0007669"/>
    <property type="project" value="InterPro"/>
</dbReference>
<dbReference type="InterPro" id="IPR007809">
    <property type="entry name" value="FlgN-like"/>
</dbReference>
<feature type="compositionally biased region" description="Polar residues" evidence="4">
    <location>
        <begin position="141"/>
        <end position="153"/>
    </location>
</feature>
<evidence type="ECO:0000256" key="4">
    <source>
        <dbReference type="SAM" id="MobiDB-lite"/>
    </source>
</evidence>
<sequence length="153" mass="16625">MSDALLSLINGDIEAASALLQLIDDEFQALQVRDLGQLQKLLDRKLPLLQQLERNGRERSLALQQAGVSVDREGLAQLAQASGNGELLARGDELAALLDQCQEANQRNGKIIRAGQASTGRLLDILRGQDTPNLYDRRGGATQSSRQRPLSQA</sequence>
<protein>
    <submittedName>
        <fullName evidence="5">Flagellar biosynthesis protein FlgN</fullName>
    </submittedName>
</protein>
<dbReference type="Gene3D" id="1.20.58.300">
    <property type="entry name" value="FlgN-like"/>
    <property type="match status" value="1"/>
</dbReference>
<dbReference type="AlphaFoldDB" id="A0A246FBW1"/>
<keyword evidence="5" id="KW-0966">Cell projection</keyword>
<gene>
    <name evidence="5" type="ORF">CEG18_05940</name>
</gene>
<feature type="region of interest" description="Disordered" evidence="4">
    <location>
        <begin position="130"/>
        <end position="153"/>
    </location>
</feature>
<name>A0A246FBW1_PSENT</name>
<proteinExistence type="inferred from homology"/>
<evidence type="ECO:0000313" key="6">
    <source>
        <dbReference type="Proteomes" id="UP000198145"/>
    </source>
</evidence>
<evidence type="ECO:0000256" key="1">
    <source>
        <dbReference type="ARBA" id="ARBA00002397"/>
    </source>
</evidence>
<evidence type="ECO:0000313" key="5">
    <source>
        <dbReference type="EMBL" id="OWP51807.1"/>
    </source>
</evidence>
<keyword evidence="5" id="KW-0969">Cilium</keyword>